<protein>
    <submittedName>
        <fullName evidence="1">Uncharacterized protein</fullName>
    </submittedName>
</protein>
<keyword evidence="2" id="KW-1185">Reference proteome</keyword>
<comment type="caution">
    <text evidence="1">The sequence shown here is derived from an EMBL/GenBank/DDBJ whole genome shotgun (WGS) entry which is preliminary data.</text>
</comment>
<proteinExistence type="predicted"/>
<dbReference type="EMBL" id="JAQQBR010000003">
    <property type="protein sequence ID" value="KAK0180009.1"/>
    <property type="molecule type" value="Genomic_DNA"/>
</dbReference>
<reference evidence="1" key="2">
    <citation type="submission" date="2023-03" db="EMBL/GenBank/DDBJ databases">
        <authorList>
            <person name="Inwood S.N."/>
            <person name="Skelly J.G."/>
            <person name="Guhlin J."/>
            <person name="Harrop T.W.R."/>
            <person name="Goldson S.G."/>
            <person name="Dearden P.K."/>
        </authorList>
    </citation>
    <scope>NUCLEOTIDE SEQUENCE</scope>
    <source>
        <strain evidence="1">Lincoln</strain>
        <tissue evidence="1">Whole body</tissue>
    </source>
</reference>
<evidence type="ECO:0000313" key="1">
    <source>
        <dbReference type="EMBL" id="KAK0180009.1"/>
    </source>
</evidence>
<gene>
    <name evidence="1" type="ORF">PV327_005696</name>
</gene>
<feature type="non-terminal residue" evidence="1">
    <location>
        <position position="1"/>
    </location>
</feature>
<organism evidence="1 2">
    <name type="scientific">Microctonus hyperodae</name>
    <name type="common">Parasitoid wasp</name>
    <dbReference type="NCBI Taxonomy" id="165561"/>
    <lineage>
        <taxon>Eukaryota</taxon>
        <taxon>Metazoa</taxon>
        <taxon>Ecdysozoa</taxon>
        <taxon>Arthropoda</taxon>
        <taxon>Hexapoda</taxon>
        <taxon>Insecta</taxon>
        <taxon>Pterygota</taxon>
        <taxon>Neoptera</taxon>
        <taxon>Endopterygota</taxon>
        <taxon>Hymenoptera</taxon>
        <taxon>Apocrita</taxon>
        <taxon>Ichneumonoidea</taxon>
        <taxon>Braconidae</taxon>
        <taxon>Euphorinae</taxon>
        <taxon>Microctonus</taxon>
    </lineage>
</organism>
<accession>A0AA39KZZ0</accession>
<name>A0AA39KZZ0_MICHY</name>
<reference evidence="1" key="1">
    <citation type="journal article" date="2023" name="bioRxiv">
        <title>Scaffold-level genome assemblies of two parasitoid biocontrol wasps reveal the parthenogenesis mechanism and an associated novel virus.</title>
        <authorList>
            <person name="Inwood S."/>
            <person name="Skelly J."/>
            <person name="Guhlin J."/>
            <person name="Harrop T."/>
            <person name="Goldson S."/>
            <person name="Dearden P."/>
        </authorList>
    </citation>
    <scope>NUCLEOTIDE SEQUENCE</scope>
    <source>
        <strain evidence="1">Lincoln</strain>
        <tissue evidence="1">Whole body</tissue>
    </source>
</reference>
<dbReference type="AlphaFoldDB" id="A0AA39KZZ0"/>
<evidence type="ECO:0000313" key="2">
    <source>
        <dbReference type="Proteomes" id="UP001168972"/>
    </source>
</evidence>
<sequence length="64" mass="6972">LSAAAAAADVPVPSSVSIHAVATVSHHDSRMCSYFSTIHLEDSRVKDLLMTLEQWRMLLHTPAV</sequence>
<dbReference type="Proteomes" id="UP001168972">
    <property type="component" value="Unassembled WGS sequence"/>
</dbReference>